<proteinExistence type="predicted"/>
<evidence type="ECO:0000259" key="1">
    <source>
        <dbReference type="Pfam" id="PF13581"/>
    </source>
</evidence>
<reference evidence="3 4" key="1">
    <citation type="submission" date="2020-07" db="EMBL/GenBank/DDBJ databases">
        <title>Sequencing the genomes of 1000 actinobacteria strains.</title>
        <authorList>
            <person name="Klenk H.-P."/>
        </authorList>
    </citation>
    <scope>NUCLEOTIDE SEQUENCE [LARGE SCALE GENOMIC DNA]</scope>
    <source>
        <strain evidence="3 4">DSM 18448</strain>
    </source>
</reference>
<dbReference type="RefSeq" id="WP_179790899.1">
    <property type="nucleotide sequence ID" value="NZ_BAAARR010000045.1"/>
</dbReference>
<dbReference type="InterPro" id="IPR036890">
    <property type="entry name" value="HATPase_C_sf"/>
</dbReference>
<keyword evidence="4" id="KW-1185">Reference proteome</keyword>
<sequence>MRAGAAKGSAGYFHEAGFYASDAEFRAMIVPFVEEGLIAGEPVVLCYDERRSDLLRSWLGEPSAVTFVTGNGLYATPARAIAAYQGLIERHLAAGAPQVRLTGSVPHPGNGGRFEGWDRYEFALNTVWAGLPAHSLCMYDAATVPGRVRDVVERAHPHVLTGAGEHRTNSRYEGHAANPHLPVPADPLEASAPTVELSNPSAAEARHAMERTGRGRVNDRALDELLLGISEGVTNARLHGVPPILVHIWATRDRLVATVQDQGHGPTDLLAGLVPMSKTVFGTGLGLWATHLLDIDAALIFAADSFSLRLRAGRIPPPETH</sequence>
<protein>
    <recommendedName>
        <fullName evidence="5">Anti-sigma regulatory factor (Ser/Thr protein kinase)</fullName>
    </recommendedName>
</protein>
<dbReference type="InterPro" id="IPR003594">
    <property type="entry name" value="HATPase_dom"/>
</dbReference>
<dbReference type="InterPro" id="IPR047718">
    <property type="entry name" value="RsbA-like_anti_sig"/>
</dbReference>
<dbReference type="Pfam" id="PF14417">
    <property type="entry name" value="MEDS"/>
    <property type="match status" value="1"/>
</dbReference>
<dbReference type="EMBL" id="JACBZH010000001">
    <property type="protein sequence ID" value="NYH93362.1"/>
    <property type="molecule type" value="Genomic_DNA"/>
</dbReference>
<dbReference type="NCBIfam" id="NF041045">
    <property type="entry name" value="RsbA_anti_sig"/>
    <property type="match status" value="1"/>
</dbReference>
<dbReference type="InterPro" id="IPR025847">
    <property type="entry name" value="MEDS_domain"/>
</dbReference>
<evidence type="ECO:0008006" key="5">
    <source>
        <dbReference type="Google" id="ProtNLM"/>
    </source>
</evidence>
<feature type="domain" description="MEDS" evidence="2">
    <location>
        <begin position="14"/>
        <end position="157"/>
    </location>
</feature>
<evidence type="ECO:0000313" key="3">
    <source>
        <dbReference type="EMBL" id="NYH93362.1"/>
    </source>
</evidence>
<gene>
    <name evidence="3" type="ORF">F4554_006000</name>
</gene>
<evidence type="ECO:0000259" key="2">
    <source>
        <dbReference type="Pfam" id="PF14417"/>
    </source>
</evidence>
<feature type="domain" description="Histidine kinase/HSP90-like ATPase" evidence="1">
    <location>
        <begin position="202"/>
        <end position="288"/>
    </location>
</feature>
<dbReference type="Pfam" id="PF13581">
    <property type="entry name" value="HATPase_c_2"/>
    <property type="match status" value="1"/>
</dbReference>
<accession>A0A852ZP87</accession>
<comment type="caution">
    <text evidence="3">The sequence shown here is derived from an EMBL/GenBank/DDBJ whole genome shotgun (WGS) entry which is preliminary data.</text>
</comment>
<evidence type="ECO:0000313" key="4">
    <source>
        <dbReference type="Proteomes" id="UP000579605"/>
    </source>
</evidence>
<dbReference type="AlphaFoldDB" id="A0A852ZP87"/>
<dbReference type="Gene3D" id="3.30.565.10">
    <property type="entry name" value="Histidine kinase-like ATPase, C-terminal domain"/>
    <property type="match status" value="1"/>
</dbReference>
<name>A0A852ZP87_9ACTN</name>
<organism evidence="3 4">
    <name type="scientific">Actinopolymorpha rutila</name>
    <dbReference type="NCBI Taxonomy" id="446787"/>
    <lineage>
        <taxon>Bacteria</taxon>
        <taxon>Bacillati</taxon>
        <taxon>Actinomycetota</taxon>
        <taxon>Actinomycetes</taxon>
        <taxon>Propionibacteriales</taxon>
        <taxon>Actinopolymorphaceae</taxon>
        <taxon>Actinopolymorpha</taxon>
    </lineage>
</organism>
<dbReference type="SUPFAM" id="SSF55874">
    <property type="entry name" value="ATPase domain of HSP90 chaperone/DNA topoisomerase II/histidine kinase"/>
    <property type="match status" value="1"/>
</dbReference>
<dbReference type="Proteomes" id="UP000579605">
    <property type="component" value="Unassembled WGS sequence"/>
</dbReference>